<gene>
    <name evidence="1" type="ORF">F5878DRAFT_264500</name>
</gene>
<dbReference type="AlphaFoldDB" id="A0AA38UBV1"/>
<organism evidence="1 2">
    <name type="scientific">Lentinula raphanica</name>
    <dbReference type="NCBI Taxonomy" id="153919"/>
    <lineage>
        <taxon>Eukaryota</taxon>
        <taxon>Fungi</taxon>
        <taxon>Dikarya</taxon>
        <taxon>Basidiomycota</taxon>
        <taxon>Agaricomycotina</taxon>
        <taxon>Agaricomycetes</taxon>
        <taxon>Agaricomycetidae</taxon>
        <taxon>Agaricales</taxon>
        <taxon>Marasmiineae</taxon>
        <taxon>Omphalotaceae</taxon>
        <taxon>Lentinula</taxon>
    </lineage>
</organism>
<name>A0AA38UBV1_9AGAR</name>
<dbReference type="EMBL" id="MU806326">
    <property type="protein sequence ID" value="KAJ3836371.1"/>
    <property type="molecule type" value="Genomic_DNA"/>
</dbReference>
<accession>A0AA38UBV1</accession>
<protein>
    <submittedName>
        <fullName evidence="1">Uncharacterized protein</fullName>
    </submittedName>
</protein>
<reference evidence="1" key="1">
    <citation type="submission" date="2022-08" db="EMBL/GenBank/DDBJ databases">
        <authorList>
            <consortium name="DOE Joint Genome Institute"/>
            <person name="Min B."/>
            <person name="Riley R."/>
            <person name="Sierra-Patev S."/>
            <person name="Naranjo-Ortiz M."/>
            <person name="Looney B."/>
            <person name="Konkel Z."/>
            <person name="Slot J.C."/>
            <person name="Sakamoto Y."/>
            <person name="Steenwyk J.L."/>
            <person name="Rokas A."/>
            <person name="Carro J."/>
            <person name="Camarero S."/>
            <person name="Ferreira P."/>
            <person name="Molpeceres G."/>
            <person name="Ruiz-Duenas F.J."/>
            <person name="Serrano A."/>
            <person name="Henrissat B."/>
            <person name="Drula E."/>
            <person name="Hughes K.W."/>
            <person name="Mata J.L."/>
            <person name="Ishikawa N.K."/>
            <person name="Vargas-Isla R."/>
            <person name="Ushijima S."/>
            <person name="Smith C.A."/>
            <person name="Ahrendt S."/>
            <person name="Andreopoulos W."/>
            <person name="He G."/>
            <person name="Labutti K."/>
            <person name="Lipzen A."/>
            <person name="Ng V."/>
            <person name="Sandor L."/>
            <person name="Barry K."/>
            <person name="Martinez A.T."/>
            <person name="Xiao Y."/>
            <person name="Gibbons J.G."/>
            <person name="Terashima K."/>
            <person name="Hibbett D.S."/>
            <person name="Grigoriev I.V."/>
        </authorList>
    </citation>
    <scope>NUCLEOTIDE SEQUENCE</scope>
    <source>
        <strain evidence="1">TFB9207</strain>
    </source>
</reference>
<proteinExistence type="predicted"/>
<dbReference type="Proteomes" id="UP001163846">
    <property type="component" value="Unassembled WGS sequence"/>
</dbReference>
<sequence>MLPSITSLFSTRALSVLTLATCFLGITVIARPIDQVGSGSTALQTSVEKNYHPEIVLQQYSLKGSNPLALVDGLVSFRIGPTETINQISTRQTLYNYDTQETKLGHLHFKDEMECSQALVRARIHATEWQSVGPDSRATAKWKYLFDALAYLIAAYNNVIDEETYKTWSKLEHKPASLLGDLGYESQVIALIVYYHTLTGDSNARPTGKVSLRIGDEWFISPKRKEEERAGFTDARFFHIGSIKKDTTVDFVALRAHAAAHTQFVGHGSPSLSVIEGKLMTLQNSVGTAWENHFGEWLYTDGTMDYLLEKEVMILSRLDWMTKRNDFITTYLNVLIKRSSYLRRQLRDAALQIDNGGQRSTNDHSTWSHL</sequence>
<evidence type="ECO:0000313" key="2">
    <source>
        <dbReference type="Proteomes" id="UP001163846"/>
    </source>
</evidence>
<comment type="caution">
    <text evidence="1">The sequence shown here is derived from an EMBL/GenBank/DDBJ whole genome shotgun (WGS) entry which is preliminary data.</text>
</comment>
<keyword evidence="2" id="KW-1185">Reference proteome</keyword>
<evidence type="ECO:0000313" key="1">
    <source>
        <dbReference type="EMBL" id="KAJ3836371.1"/>
    </source>
</evidence>